<sequence length="180" mass="19378">MTSALSPDDTLAQWRADEAAVLARVQQEVGLASPAMLAGKTGLQQMQAMLDGLAPRPPISETLDFTLISVADGEAVFQGRPQFKHYNPLGSVHGGWFATLLDSALGCSVHTTLPVGRAYTTLEFKVNLVRALTDRVPLVRAIGRVVHRGRQVTTAEADLVGHDDKLYAHASTTCLLFDMP</sequence>
<dbReference type="EMBL" id="JBIGHX010000002">
    <property type="protein sequence ID" value="MFG6461178.1"/>
    <property type="molecule type" value="Genomic_DNA"/>
</dbReference>
<evidence type="ECO:0000313" key="3">
    <source>
        <dbReference type="EMBL" id="MFG6461178.1"/>
    </source>
</evidence>
<evidence type="ECO:0000259" key="2">
    <source>
        <dbReference type="Pfam" id="PF03061"/>
    </source>
</evidence>
<comment type="caution">
    <text evidence="3">The sequence shown here is derived from an EMBL/GenBank/DDBJ whole genome shotgun (WGS) entry which is preliminary data.</text>
</comment>
<proteinExistence type="predicted"/>
<dbReference type="NCBIfam" id="TIGR00369">
    <property type="entry name" value="unchar_dom_1"/>
    <property type="match status" value="1"/>
</dbReference>
<dbReference type="EC" id="3.1.2.-" evidence="3"/>
<gene>
    <name evidence="3" type="ORF">ACG04Q_06295</name>
</gene>
<dbReference type="Gene3D" id="3.10.129.10">
    <property type="entry name" value="Hotdog Thioesterase"/>
    <property type="match status" value="1"/>
</dbReference>
<reference evidence="3 4" key="1">
    <citation type="submission" date="2024-08" db="EMBL/GenBank/DDBJ databases">
        <authorList>
            <person name="Lu H."/>
        </authorList>
    </citation>
    <scope>NUCLEOTIDE SEQUENCE [LARGE SCALE GENOMIC DNA]</scope>
    <source>
        <strain evidence="3 4">DXS20W</strain>
    </source>
</reference>
<evidence type="ECO:0000256" key="1">
    <source>
        <dbReference type="ARBA" id="ARBA00022801"/>
    </source>
</evidence>
<accession>A0ABW7GGV2</accession>
<protein>
    <submittedName>
        <fullName evidence="3">PaaI family thioesterase</fullName>
        <ecNumber evidence="3">3.1.2.-</ecNumber>
    </submittedName>
</protein>
<dbReference type="CDD" id="cd03443">
    <property type="entry name" value="PaaI_thioesterase"/>
    <property type="match status" value="1"/>
</dbReference>
<feature type="domain" description="Thioesterase" evidence="2">
    <location>
        <begin position="90"/>
        <end position="166"/>
    </location>
</feature>
<dbReference type="PANTHER" id="PTHR43240:SF1">
    <property type="entry name" value="BLR5584 PROTEIN"/>
    <property type="match status" value="1"/>
</dbReference>
<name>A0ABW7GGV2_9BURK</name>
<dbReference type="Pfam" id="PF03061">
    <property type="entry name" value="4HBT"/>
    <property type="match status" value="1"/>
</dbReference>
<organism evidence="3 4">
    <name type="scientific">Pelomonas lactea</name>
    <dbReference type="NCBI Taxonomy" id="3299030"/>
    <lineage>
        <taxon>Bacteria</taxon>
        <taxon>Pseudomonadati</taxon>
        <taxon>Pseudomonadota</taxon>
        <taxon>Betaproteobacteria</taxon>
        <taxon>Burkholderiales</taxon>
        <taxon>Sphaerotilaceae</taxon>
        <taxon>Roseateles</taxon>
    </lineage>
</organism>
<keyword evidence="1 3" id="KW-0378">Hydrolase</keyword>
<dbReference type="SUPFAM" id="SSF54637">
    <property type="entry name" value="Thioesterase/thiol ester dehydrase-isomerase"/>
    <property type="match status" value="1"/>
</dbReference>
<keyword evidence="4" id="KW-1185">Reference proteome</keyword>
<dbReference type="GO" id="GO:0016787">
    <property type="term" value="F:hydrolase activity"/>
    <property type="evidence" value="ECO:0007669"/>
    <property type="project" value="UniProtKB-KW"/>
</dbReference>
<dbReference type="Proteomes" id="UP001606302">
    <property type="component" value="Unassembled WGS sequence"/>
</dbReference>
<dbReference type="RefSeq" id="WP_394510039.1">
    <property type="nucleotide sequence ID" value="NZ_JBIGHX010000002.1"/>
</dbReference>
<dbReference type="PANTHER" id="PTHR43240">
    <property type="entry name" value="1,4-DIHYDROXY-2-NAPHTHOYL-COA THIOESTERASE 1"/>
    <property type="match status" value="1"/>
</dbReference>
<evidence type="ECO:0000313" key="4">
    <source>
        <dbReference type="Proteomes" id="UP001606302"/>
    </source>
</evidence>
<dbReference type="InterPro" id="IPR029069">
    <property type="entry name" value="HotDog_dom_sf"/>
</dbReference>
<dbReference type="InterPro" id="IPR003736">
    <property type="entry name" value="PAAI_dom"/>
</dbReference>
<dbReference type="InterPro" id="IPR006683">
    <property type="entry name" value="Thioestr_dom"/>
</dbReference>